<dbReference type="Proteomes" id="UP001046870">
    <property type="component" value="Chromosome 10"/>
</dbReference>
<organism evidence="4 5">
    <name type="scientific">Megalops atlanticus</name>
    <name type="common">Tarpon</name>
    <name type="synonym">Clupea gigantea</name>
    <dbReference type="NCBI Taxonomy" id="7932"/>
    <lineage>
        <taxon>Eukaryota</taxon>
        <taxon>Metazoa</taxon>
        <taxon>Chordata</taxon>
        <taxon>Craniata</taxon>
        <taxon>Vertebrata</taxon>
        <taxon>Euteleostomi</taxon>
        <taxon>Actinopterygii</taxon>
        <taxon>Neopterygii</taxon>
        <taxon>Teleostei</taxon>
        <taxon>Elopiformes</taxon>
        <taxon>Megalopidae</taxon>
        <taxon>Megalops</taxon>
    </lineage>
</organism>
<feature type="compositionally biased region" description="Polar residues" evidence="1">
    <location>
        <begin position="438"/>
        <end position="456"/>
    </location>
</feature>
<feature type="region of interest" description="Disordered" evidence="1">
    <location>
        <begin position="437"/>
        <end position="500"/>
    </location>
</feature>
<protein>
    <recommendedName>
        <fullName evidence="6">Ig-like domain-containing protein</fullName>
    </recommendedName>
</protein>
<evidence type="ECO:0000256" key="1">
    <source>
        <dbReference type="SAM" id="MobiDB-lite"/>
    </source>
</evidence>
<dbReference type="OrthoDB" id="8938325at2759"/>
<evidence type="ECO:0000313" key="5">
    <source>
        <dbReference type="Proteomes" id="UP001046870"/>
    </source>
</evidence>
<feature type="signal peptide" evidence="3">
    <location>
        <begin position="1"/>
        <end position="21"/>
    </location>
</feature>
<keyword evidence="2" id="KW-0472">Membrane</keyword>
<sequence>MASLPQLIFILLYCFLRQTVSEGQLQKPALRVTYSNMEVNMVCETQWKGHNITCYLYTGDTKDSYKTTWSTSRICHFDVKMRDLQRALQSEGSREVSCDYTVNSDPQCRSPRSDSESITGILPKAKLEVSVNVVQLSDAVQLKCSGHNAGPGSYCTFIFNGAEIGGSGCERPYSGSALLSGGSHSVLTNVTIRCYYSEKKDGTPPSSIYSDPYTVTVLDLIKPNVSVSTHHTETQIQCEAPSPITGALFHLYDTRSQNHFKDIQAGAGESAVTFTVPHDPNLRYCCNYQYRSFNSKTSDCVGPKEHPETGNLPKAKLEVNVNITPLSEDVKLKCSGHNTGSYCTFIFNGAEISGSDCERSFTGSALLSGRSHSVLTNVTIQCYYSEPPRSSIYSDPSTVTVLGISDWLPIVGGVLAVCVILLGATAVCLYWRCKKQGSNRQPMPPSNDNVQASYSVASKEHNKDATPSDVTYSSINHTAPQSSYPMPSQDSVVYSSLKTD</sequence>
<keyword evidence="5" id="KW-1185">Reference proteome</keyword>
<accession>A0A9D3PVR6</accession>
<keyword evidence="2" id="KW-1133">Transmembrane helix</keyword>
<reference evidence="4" key="1">
    <citation type="submission" date="2021-01" db="EMBL/GenBank/DDBJ databases">
        <authorList>
            <person name="Zahm M."/>
            <person name="Roques C."/>
            <person name="Cabau C."/>
            <person name="Klopp C."/>
            <person name="Donnadieu C."/>
            <person name="Jouanno E."/>
            <person name="Lampietro C."/>
            <person name="Louis A."/>
            <person name="Herpin A."/>
            <person name="Echchiki A."/>
            <person name="Berthelot C."/>
            <person name="Parey E."/>
            <person name="Roest-Crollius H."/>
            <person name="Braasch I."/>
            <person name="Postlethwait J."/>
            <person name="Bobe J."/>
            <person name="Montfort J."/>
            <person name="Bouchez O."/>
            <person name="Begum T."/>
            <person name="Mejri S."/>
            <person name="Adams A."/>
            <person name="Chen W.-J."/>
            <person name="Guiguen Y."/>
        </authorList>
    </citation>
    <scope>NUCLEOTIDE SEQUENCE</scope>
    <source>
        <strain evidence="4">YG-15Mar2019-1</strain>
        <tissue evidence="4">Brain</tissue>
    </source>
</reference>
<name>A0A9D3PVR6_MEGAT</name>
<evidence type="ECO:0000256" key="2">
    <source>
        <dbReference type="SAM" id="Phobius"/>
    </source>
</evidence>
<keyword evidence="3" id="KW-0732">Signal</keyword>
<evidence type="ECO:0008006" key="6">
    <source>
        <dbReference type="Google" id="ProtNLM"/>
    </source>
</evidence>
<feature type="chain" id="PRO_5039389781" description="Ig-like domain-containing protein" evidence="3">
    <location>
        <begin position="22"/>
        <end position="500"/>
    </location>
</feature>
<proteinExistence type="predicted"/>
<feature type="compositionally biased region" description="Polar residues" evidence="1">
    <location>
        <begin position="468"/>
        <end position="500"/>
    </location>
</feature>
<comment type="caution">
    <text evidence="4">The sequence shown here is derived from an EMBL/GenBank/DDBJ whole genome shotgun (WGS) entry which is preliminary data.</text>
</comment>
<keyword evidence="2" id="KW-0812">Transmembrane</keyword>
<gene>
    <name evidence="4" type="ORF">MATL_G00127500</name>
</gene>
<feature type="transmembrane region" description="Helical" evidence="2">
    <location>
        <begin position="407"/>
        <end position="431"/>
    </location>
</feature>
<dbReference type="AlphaFoldDB" id="A0A9D3PVR6"/>
<evidence type="ECO:0000256" key="3">
    <source>
        <dbReference type="SAM" id="SignalP"/>
    </source>
</evidence>
<evidence type="ECO:0000313" key="4">
    <source>
        <dbReference type="EMBL" id="KAG7469301.1"/>
    </source>
</evidence>
<dbReference type="EMBL" id="JAFDVH010000010">
    <property type="protein sequence ID" value="KAG7469301.1"/>
    <property type="molecule type" value="Genomic_DNA"/>
</dbReference>